<gene>
    <name evidence="2" type="ORF">GCM10010302_62270</name>
</gene>
<dbReference type="RefSeq" id="WP_344166540.1">
    <property type="nucleotide sequence ID" value="NZ_BAAABV010000024.1"/>
</dbReference>
<keyword evidence="3" id="KW-1185">Reference proteome</keyword>
<evidence type="ECO:0000256" key="1">
    <source>
        <dbReference type="SAM" id="MobiDB-lite"/>
    </source>
</evidence>
<feature type="region of interest" description="Disordered" evidence="1">
    <location>
        <begin position="1"/>
        <end position="77"/>
    </location>
</feature>
<accession>A0ABN0VQF6</accession>
<evidence type="ECO:0000313" key="3">
    <source>
        <dbReference type="Proteomes" id="UP001501867"/>
    </source>
</evidence>
<dbReference type="Proteomes" id="UP001501867">
    <property type="component" value="Unassembled WGS sequence"/>
</dbReference>
<sequence>MDEQGGAGGVPLHEDDDARRRRGPHAGGDASRKPPRPEPGPVRREDTDEASRLDHPGVPEPDEPRKHRGGGKGPDEL</sequence>
<name>A0ABN0VQF6_9ACTN</name>
<evidence type="ECO:0008006" key="4">
    <source>
        <dbReference type="Google" id="ProtNLM"/>
    </source>
</evidence>
<comment type="caution">
    <text evidence="2">The sequence shown here is derived from an EMBL/GenBank/DDBJ whole genome shotgun (WGS) entry which is preliminary data.</text>
</comment>
<reference evidence="2 3" key="1">
    <citation type="journal article" date="2019" name="Int. J. Syst. Evol. Microbiol.">
        <title>The Global Catalogue of Microorganisms (GCM) 10K type strain sequencing project: providing services to taxonomists for standard genome sequencing and annotation.</title>
        <authorList>
            <consortium name="The Broad Institute Genomics Platform"/>
            <consortium name="The Broad Institute Genome Sequencing Center for Infectious Disease"/>
            <person name="Wu L."/>
            <person name="Ma J."/>
        </authorList>
    </citation>
    <scope>NUCLEOTIDE SEQUENCE [LARGE SCALE GENOMIC DNA]</scope>
    <source>
        <strain evidence="2 3">JCM 4505</strain>
    </source>
</reference>
<evidence type="ECO:0000313" key="2">
    <source>
        <dbReference type="EMBL" id="GAA0314661.1"/>
    </source>
</evidence>
<organism evidence="2 3">
    <name type="scientific">Streptomyces polychromogenes</name>
    <dbReference type="NCBI Taxonomy" id="67342"/>
    <lineage>
        <taxon>Bacteria</taxon>
        <taxon>Bacillati</taxon>
        <taxon>Actinomycetota</taxon>
        <taxon>Actinomycetes</taxon>
        <taxon>Kitasatosporales</taxon>
        <taxon>Streptomycetaceae</taxon>
        <taxon>Streptomyces</taxon>
    </lineage>
</organism>
<proteinExistence type="predicted"/>
<protein>
    <recommendedName>
        <fullName evidence="4">Ppx/GppA family phosphatase</fullName>
    </recommendedName>
</protein>
<feature type="compositionally biased region" description="Basic and acidic residues" evidence="1">
    <location>
        <begin position="30"/>
        <end position="65"/>
    </location>
</feature>
<dbReference type="EMBL" id="BAAABV010000024">
    <property type="protein sequence ID" value="GAA0314661.1"/>
    <property type="molecule type" value="Genomic_DNA"/>
</dbReference>